<dbReference type="RefSeq" id="XP_067713696.1">
    <property type="nucleotide sequence ID" value="XM_067857595.1"/>
</dbReference>
<protein>
    <submittedName>
        <fullName evidence="2">Leucine-rich repeat protein</fullName>
    </submittedName>
</protein>
<dbReference type="AlphaFoldDB" id="A0AAV4LP95"/>
<evidence type="ECO:0000256" key="1">
    <source>
        <dbReference type="SAM" id="Coils"/>
    </source>
</evidence>
<name>A0AAV4LP95_BABCB</name>
<keyword evidence="1" id="KW-0175">Coiled coil</keyword>
<organism evidence="2 3">
    <name type="scientific">Babesia caballi</name>
    <dbReference type="NCBI Taxonomy" id="5871"/>
    <lineage>
        <taxon>Eukaryota</taxon>
        <taxon>Sar</taxon>
        <taxon>Alveolata</taxon>
        <taxon>Apicomplexa</taxon>
        <taxon>Aconoidasida</taxon>
        <taxon>Piroplasmida</taxon>
        <taxon>Babesiidae</taxon>
        <taxon>Babesia</taxon>
    </lineage>
</organism>
<feature type="coiled-coil region" evidence="1">
    <location>
        <begin position="354"/>
        <end position="381"/>
    </location>
</feature>
<dbReference type="Proteomes" id="UP001497744">
    <property type="component" value="Unassembled WGS sequence"/>
</dbReference>
<dbReference type="GeneID" id="94193108"/>
<gene>
    <name evidence="2" type="ORF">BcabD6B2_10600</name>
</gene>
<evidence type="ECO:0000313" key="2">
    <source>
        <dbReference type="EMBL" id="GIX61625.1"/>
    </source>
</evidence>
<sequence length="403" mass="45684">MCSAFSEVVAARRRATARDKHRNKEYLFGAISADDVEWAKNALDASAQVKRQAAKELDTDRASTVDTDSVPLGENDGEVCVRGKHTNMRELIENVQQLSLKLGAEQRQRESLEQQVVQLREHNRQLMSQLEAADGDREGAEAYAAALRAVKALDVKDYGHNCEEIMDAIYTAICDAFGPDNNLALLFEEMADVYLKAESKHELELQTMQKQIDFLTQFGNVIKEEVQPNAKTLDSLVEQLRATKEEAAAEIGALRSRLQHLGREHELLQRQCREMEQGFEAEREELTVKVTVHQDRYQQLLRDQAQLLSQLPLVKLSATGQPAEDEMLQQTGTSTLEALVSALYRKDAETQRLLRRREETIQQQQSAINKLEAQVKEWEADAVLWLDYVNQSSMRAVPAIKEH</sequence>
<keyword evidence="3" id="KW-1185">Reference proteome</keyword>
<feature type="coiled-coil region" evidence="1">
    <location>
        <begin position="230"/>
        <end position="285"/>
    </location>
</feature>
<proteinExistence type="predicted"/>
<feature type="coiled-coil region" evidence="1">
    <location>
        <begin position="88"/>
        <end position="129"/>
    </location>
</feature>
<reference evidence="2 3" key="1">
    <citation type="submission" date="2021-06" db="EMBL/GenBank/DDBJ databases">
        <title>Genome sequence of Babesia caballi.</title>
        <authorList>
            <person name="Yamagishi J."/>
            <person name="Kidaka T."/>
            <person name="Ochi A."/>
        </authorList>
    </citation>
    <scope>NUCLEOTIDE SEQUENCE [LARGE SCALE GENOMIC DNA]</scope>
    <source>
        <strain evidence="2">USDA-D6B2</strain>
    </source>
</reference>
<dbReference type="EMBL" id="BPLF01000001">
    <property type="protein sequence ID" value="GIX61625.1"/>
    <property type="molecule type" value="Genomic_DNA"/>
</dbReference>
<accession>A0AAV4LP95</accession>
<comment type="caution">
    <text evidence="2">The sequence shown here is derived from an EMBL/GenBank/DDBJ whole genome shotgun (WGS) entry which is preliminary data.</text>
</comment>
<evidence type="ECO:0000313" key="3">
    <source>
        <dbReference type="Proteomes" id="UP001497744"/>
    </source>
</evidence>